<dbReference type="AlphaFoldDB" id="A0A9X2VVL5"/>
<keyword evidence="3" id="KW-0804">Transcription</keyword>
<dbReference type="PROSITE" id="PS01124">
    <property type="entry name" value="HTH_ARAC_FAMILY_2"/>
    <property type="match status" value="1"/>
</dbReference>
<dbReference type="PROSITE" id="PS00041">
    <property type="entry name" value="HTH_ARAC_FAMILY_1"/>
    <property type="match status" value="1"/>
</dbReference>
<evidence type="ECO:0000313" key="5">
    <source>
        <dbReference type="EMBL" id="MCS7482874.1"/>
    </source>
</evidence>
<evidence type="ECO:0000256" key="2">
    <source>
        <dbReference type="ARBA" id="ARBA00023125"/>
    </source>
</evidence>
<keyword evidence="6" id="KW-1185">Reference proteome</keyword>
<dbReference type="InterPro" id="IPR018062">
    <property type="entry name" value="HTH_AraC-typ_CS"/>
</dbReference>
<evidence type="ECO:0000256" key="3">
    <source>
        <dbReference type="ARBA" id="ARBA00023163"/>
    </source>
</evidence>
<dbReference type="GO" id="GO:0003700">
    <property type="term" value="F:DNA-binding transcription factor activity"/>
    <property type="evidence" value="ECO:0007669"/>
    <property type="project" value="InterPro"/>
</dbReference>
<feature type="domain" description="HTH araC/xylS-type" evidence="4">
    <location>
        <begin position="154"/>
        <end position="254"/>
    </location>
</feature>
<gene>
    <name evidence="5" type="ORF">NZH93_39015</name>
</gene>
<evidence type="ECO:0000259" key="4">
    <source>
        <dbReference type="PROSITE" id="PS01124"/>
    </source>
</evidence>
<dbReference type="InterPro" id="IPR053142">
    <property type="entry name" value="PchR_regulatory_protein"/>
</dbReference>
<evidence type="ECO:0000313" key="6">
    <source>
        <dbReference type="Proteomes" id="UP001141259"/>
    </source>
</evidence>
<dbReference type="GO" id="GO:0043565">
    <property type="term" value="F:sequence-specific DNA binding"/>
    <property type="evidence" value="ECO:0007669"/>
    <property type="project" value="InterPro"/>
</dbReference>
<organism evidence="5 6">
    <name type="scientific">Umezawaea endophytica</name>
    <dbReference type="NCBI Taxonomy" id="1654476"/>
    <lineage>
        <taxon>Bacteria</taxon>
        <taxon>Bacillati</taxon>
        <taxon>Actinomycetota</taxon>
        <taxon>Actinomycetes</taxon>
        <taxon>Pseudonocardiales</taxon>
        <taxon>Pseudonocardiaceae</taxon>
        <taxon>Umezawaea</taxon>
    </lineage>
</organism>
<dbReference type="InterPro" id="IPR009057">
    <property type="entry name" value="Homeodomain-like_sf"/>
</dbReference>
<dbReference type="Gene3D" id="1.10.10.60">
    <property type="entry name" value="Homeodomain-like"/>
    <property type="match status" value="1"/>
</dbReference>
<keyword evidence="2" id="KW-0238">DNA-binding</keyword>
<dbReference type="PRINTS" id="PR00032">
    <property type="entry name" value="HTHARAC"/>
</dbReference>
<keyword evidence="1" id="KW-0805">Transcription regulation</keyword>
<evidence type="ECO:0000256" key="1">
    <source>
        <dbReference type="ARBA" id="ARBA00023015"/>
    </source>
</evidence>
<protein>
    <submittedName>
        <fullName evidence="5">Helix-turn-helix domain-containing protein</fullName>
    </submittedName>
</protein>
<proteinExistence type="predicted"/>
<dbReference type="PANTHER" id="PTHR47893">
    <property type="entry name" value="REGULATORY PROTEIN PCHR"/>
    <property type="match status" value="1"/>
</dbReference>
<dbReference type="RefSeq" id="WP_259628339.1">
    <property type="nucleotide sequence ID" value="NZ_JANYMP010000027.1"/>
</dbReference>
<reference evidence="5" key="1">
    <citation type="submission" date="2022-08" db="EMBL/GenBank/DDBJ databases">
        <authorList>
            <person name="Tistechok S."/>
            <person name="Samborskyy M."/>
            <person name="Roman I."/>
        </authorList>
    </citation>
    <scope>NUCLEOTIDE SEQUENCE</scope>
    <source>
        <strain evidence="5">DSM 103496</strain>
    </source>
</reference>
<dbReference type="Pfam" id="PF12833">
    <property type="entry name" value="HTH_18"/>
    <property type="match status" value="1"/>
</dbReference>
<dbReference type="EMBL" id="JANYMP010000027">
    <property type="protein sequence ID" value="MCS7482874.1"/>
    <property type="molecule type" value="Genomic_DNA"/>
</dbReference>
<dbReference type="Proteomes" id="UP001141259">
    <property type="component" value="Unassembled WGS sequence"/>
</dbReference>
<sequence>MAIIDVHSRSAVRTTALTHCPEHHVHMLAVQRGSWTVSGPHDRDKSTVSVGRFILRHFRHLALAETAPHTTAKVLGLPSETFTPLFRKRGIAGATNTAEMRLLLAHANMVQATMADLHPVGVHAARGTLVELAIAVVLGRVDDSEPLLGPALAQAAKGIANSRLADPELSPAMLARELKISVRTLQRAFAATGESVNTYVRHRRLDEARRALSTLSGHSRVSEVAAHWQFADSSHFTREFKKRFGRTPTDYARSTEPAEH</sequence>
<dbReference type="InterPro" id="IPR020449">
    <property type="entry name" value="Tscrpt_reg_AraC-type_HTH"/>
</dbReference>
<dbReference type="InterPro" id="IPR018060">
    <property type="entry name" value="HTH_AraC"/>
</dbReference>
<comment type="caution">
    <text evidence="5">The sequence shown here is derived from an EMBL/GenBank/DDBJ whole genome shotgun (WGS) entry which is preliminary data.</text>
</comment>
<dbReference type="SUPFAM" id="SSF46689">
    <property type="entry name" value="Homeodomain-like"/>
    <property type="match status" value="1"/>
</dbReference>
<accession>A0A9X2VVL5</accession>
<name>A0A9X2VVL5_9PSEU</name>
<dbReference type="PANTHER" id="PTHR47893:SF1">
    <property type="entry name" value="REGULATORY PROTEIN PCHR"/>
    <property type="match status" value="1"/>
</dbReference>
<dbReference type="SMART" id="SM00342">
    <property type="entry name" value="HTH_ARAC"/>
    <property type="match status" value="1"/>
</dbReference>